<dbReference type="OrthoDB" id="7583621at2"/>
<dbReference type="SUPFAM" id="SSF55073">
    <property type="entry name" value="Nucleotide cyclase"/>
    <property type="match status" value="1"/>
</dbReference>
<dbReference type="PANTHER" id="PTHR45138:SF9">
    <property type="entry name" value="DIGUANYLATE CYCLASE DGCM-RELATED"/>
    <property type="match status" value="1"/>
</dbReference>
<dbReference type="STRING" id="621456.BJP26_02215"/>
<reference evidence="4" key="1">
    <citation type="submission" date="2016-03" db="EMBL/GenBank/DDBJ databases">
        <title>Sphingomonas melonis TY, whole genome shotgun sequencing.</title>
        <authorList>
            <person name="Wang H."/>
            <person name="Zhu P."/>
        </authorList>
    </citation>
    <scope>NUCLEOTIDE SEQUENCE [LARGE SCALE GENOMIC DNA]</scope>
    <source>
        <strain evidence="4">TY</strain>
    </source>
</reference>
<sequence>MQVMFERARDALAFLEHQRLEPTVPHYGLALIHVTGGNAALSREIAGLIGDGFRLTATDAARMIARYVPLPVPTGIADHAERLGSLADEARAVTRTAGANVGELVREAQGALPSGDETVQRLAAAENELAMLRRQFETLKKAMVADVRRAIDPEHDPLTSALKPAFAGHVLDQIDKHDRRHVIVMLSIDGLVEINREFGTSVGDNVLNGFAAKIQKQFPEQEVIRWAGNEFIVVVPDRTITAVRSQAEDVLSLLESRKFKLAETGEWIGTVTASGAVVMDQGDDFPAMLGRARETLAGAVAAGGNRVAV</sequence>
<evidence type="ECO:0000313" key="5">
    <source>
        <dbReference type="Proteomes" id="UP000078460"/>
    </source>
</evidence>
<gene>
    <name evidence="4" type="ORF">AVM11_04610</name>
</gene>
<protein>
    <recommendedName>
        <fullName evidence="1">diguanylate cyclase</fullName>
        <ecNumber evidence="1">2.7.7.65</ecNumber>
    </recommendedName>
</protein>
<dbReference type="RefSeq" id="WP_017980333.1">
    <property type="nucleotide sequence ID" value="NZ_CP017578.1"/>
</dbReference>
<dbReference type="SMART" id="SM00267">
    <property type="entry name" value="GGDEF"/>
    <property type="match status" value="1"/>
</dbReference>
<evidence type="ECO:0000256" key="2">
    <source>
        <dbReference type="ARBA" id="ARBA00034247"/>
    </source>
</evidence>
<feature type="domain" description="GGDEF" evidence="3">
    <location>
        <begin position="179"/>
        <end position="309"/>
    </location>
</feature>
<name>A0A175Y4S6_9SPHN</name>
<dbReference type="InterPro" id="IPR000160">
    <property type="entry name" value="GGDEF_dom"/>
</dbReference>
<keyword evidence="5" id="KW-1185">Reference proteome</keyword>
<dbReference type="InterPro" id="IPR043128">
    <property type="entry name" value="Rev_trsase/Diguanyl_cyclase"/>
</dbReference>
<dbReference type="InterPro" id="IPR050469">
    <property type="entry name" value="Diguanylate_Cyclase"/>
</dbReference>
<dbReference type="GeneID" id="93797241"/>
<organism evidence="4 5">
    <name type="scientific">Sphingomonas melonis TY</name>
    <dbReference type="NCBI Taxonomy" id="621456"/>
    <lineage>
        <taxon>Bacteria</taxon>
        <taxon>Pseudomonadati</taxon>
        <taxon>Pseudomonadota</taxon>
        <taxon>Alphaproteobacteria</taxon>
        <taxon>Sphingomonadales</taxon>
        <taxon>Sphingomonadaceae</taxon>
        <taxon>Sphingomonas</taxon>
    </lineage>
</organism>
<dbReference type="InterPro" id="IPR029787">
    <property type="entry name" value="Nucleotide_cyclase"/>
</dbReference>
<evidence type="ECO:0000259" key="3">
    <source>
        <dbReference type="PROSITE" id="PS50887"/>
    </source>
</evidence>
<accession>A0A175Y4S6</accession>
<dbReference type="EMBL" id="LQCK02000012">
    <property type="protein sequence ID" value="KZB95558.1"/>
    <property type="molecule type" value="Genomic_DNA"/>
</dbReference>
<dbReference type="PANTHER" id="PTHR45138">
    <property type="entry name" value="REGULATORY COMPONENTS OF SENSORY TRANSDUCTION SYSTEM"/>
    <property type="match status" value="1"/>
</dbReference>
<dbReference type="PROSITE" id="PS50887">
    <property type="entry name" value="GGDEF"/>
    <property type="match status" value="1"/>
</dbReference>
<dbReference type="EC" id="2.7.7.65" evidence="1"/>
<dbReference type="Proteomes" id="UP000078460">
    <property type="component" value="Unassembled WGS sequence"/>
</dbReference>
<dbReference type="NCBIfam" id="TIGR00254">
    <property type="entry name" value="GGDEF"/>
    <property type="match status" value="1"/>
</dbReference>
<comment type="caution">
    <text evidence="4">The sequence shown here is derived from an EMBL/GenBank/DDBJ whole genome shotgun (WGS) entry which is preliminary data.</text>
</comment>
<dbReference type="Pfam" id="PF00990">
    <property type="entry name" value="GGDEF"/>
    <property type="match status" value="1"/>
</dbReference>
<evidence type="ECO:0000313" key="4">
    <source>
        <dbReference type="EMBL" id="KZB95558.1"/>
    </source>
</evidence>
<dbReference type="SMR" id="A0A175Y4S6"/>
<dbReference type="AlphaFoldDB" id="A0A175Y4S6"/>
<dbReference type="GO" id="GO:0052621">
    <property type="term" value="F:diguanylate cyclase activity"/>
    <property type="evidence" value="ECO:0007669"/>
    <property type="project" value="UniProtKB-EC"/>
</dbReference>
<dbReference type="Gene3D" id="3.30.70.270">
    <property type="match status" value="1"/>
</dbReference>
<dbReference type="GO" id="GO:0005886">
    <property type="term" value="C:plasma membrane"/>
    <property type="evidence" value="ECO:0007669"/>
    <property type="project" value="TreeGrafter"/>
</dbReference>
<evidence type="ECO:0000256" key="1">
    <source>
        <dbReference type="ARBA" id="ARBA00012528"/>
    </source>
</evidence>
<dbReference type="KEGG" id="smy:BJP26_02215"/>
<dbReference type="GO" id="GO:1902201">
    <property type="term" value="P:negative regulation of bacterial-type flagellum-dependent cell motility"/>
    <property type="evidence" value="ECO:0007669"/>
    <property type="project" value="TreeGrafter"/>
</dbReference>
<dbReference type="GO" id="GO:0043709">
    <property type="term" value="P:cell adhesion involved in single-species biofilm formation"/>
    <property type="evidence" value="ECO:0007669"/>
    <property type="project" value="TreeGrafter"/>
</dbReference>
<comment type="catalytic activity">
    <reaction evidence="2">
        <text>2 GTP = 3',3'-c-di-GMP + 2 diphosphate</text>
        <dbReference type="Rhea" id="RHEA:24898"/>
        <dbReference type="ChEBI" id="CHEBI:33019"/>
        <dbReference type="ChEBI" id="CHEBI:37565"/>
        <dbReference type="ChEBI" id="CHEBI:58805"/>
        <dbReference type="EC" id="2.7.7.65"/>
    </reaction>
</comment>
<proteinExistence type="predicted"/>